<gene>
    <name evidence="2" type="ORF">BN53_00970</name>
</gene>
<dbReference type="PATRIC" id="fig|1423790.3.peg.1600"/>
<dbReference type="AlphaFoldDB" id="I7JXJ3"/>
<evidence type="ECO:0000313" key="3">
    <source>
        <dbReference type="Proteomes" id="UP000009311"/>
    </source>
</evidence>
<feature type="compositionally biased region" description="Basic and acidic residues" evidence="1">
    <location>
        <begin position="74"/>
        <end position="131"/>
    </location>
</feature>
<evidence type="ECO:0000313" key="2">
    <source>
        <dbReference type="EMBL" id="CCI84685.1"/>
    </source>
</evidence>
<comment type="caution">
    <text evidence="2">The sequence shown here is derived from an EMBL/GenBank/DDBJ whole genome shotgun (WGS) entry which is preliminary data.</text>
</comment>
<dbReference type="OrthoDB" id="2051413at2"/>
<name>I7JXJ3_9LACO</name>
<dbReference type="RefSeq" id="WP_009559239.1">
    <property type="nucleotide sequence ID" value="NZ_AYZN01000006.1"/>
</dbReference>
<organism evidence="2 3">
    <name type="scientific">Lactobacillus pasteurii DSM 23907 = CRBIP 24.76</name>
    <dbReference type="NCBI Taxonomy" id="1423790"/>
    <lineage>
        <taxon>Bacteria</taxon>
        <taxon>Bacillati</taxon>
        <taxon>Bacillota</taxon>
        <taxon>Bacilli</taxon>
        <taxon>Lactobacillales</taxon>
        <taxon>Lactobacillaceae</taxon>
        <taxon>Lactobacillus</taxon>
    </lineage>
</organism>
<dbReference type="Proteomes" id="UP000009311">
    <property type="component" value="Unassembled WGS sequence"/>
</dbReference>
<dbReference type="EMBL" id="CAKD01000010">
    <property type="protein sequence ID" value="CCI84685.1"/>
    <property type="molecule type" value="Genomic_DNA"/>
</dbReference>
<feature type="region of interest" description="Disordered" evidence="1">
    <location>
        <begin position="74"/>
        <end position="148"/>
    </location>
</feature>
<sequence length="148" mass="16140">MFHLCQYLQSADSSKSIDSTVPYLARDQMGLGSGGVGFGKLGGIAAGVASVYIGGQAYRNGVSVAKAKLTEKDKRNIPKKDLRDKDHIDTSKFTKKVRGQDAWEDPKTGYRVSKDTSKHGGSDKKLEDSSKRHNRVASLSKSGKILWH</sequence>
<keyword evidence="3" id="KW-1185">Reference proteome</keyword>
<dbReference type="eggNOG" id="ENOG5033DP6">
    <property type="taxonomic scope" value="Bacteria"/>
</dbReference>
<protein>
    <submittedName>
        <fullName evidence="2">Uncharacterized protein</fullName>
    </submittedName>
</protein>
<dbReference type="STRING" id="1423790.BN53_00970"/>
<reference evidence="2 3" key="1">
    <citation type="submission" date="2012-06" db="EMBL/GenBank/DDBJ databases">
        <title>Draft Genome Sequence of Lactobacillus pasteurii CRBIP 24.76T.</title>
        <authorList>
            <person name="Cousin S."/>
            <person name="Bouchier C."/>
            <person name="Loux V."/>
            <person name="Ma L."/>
            <person name="Creno S."/>
            <person name="Bizet C."/>
            <person name="Clermont D."/>
        </authorList>
    </citation>
    <scope>NUCLEOTIDE SEQUENCE [LARGE SCALE GENOMIC DNA]</scope>
    <source>
        <strain evidence="3">CRBIP 24.76T</strain>
    </source>
</reference>
<evidence type="ECO:0000256" key="1">
    <source>
        <dbReference type="SAM" id="MobiDB-lite"/>
    </source>
</evidence>
<proteinExistence type="predicted"/>
<accession>I7JXJ3</accession>